<proteinExistence type="predicted"/>
<gene>
    <name evidence="1" type="ORF">AAE3_LOCUS1135</name>
</gene>
<name>A0A8S0WJ76_CYCAE</name>
<keyword evidence="2" id="KW-1185">Reference proteome</keyword>
<sequence length="533" mass="60767">MTRKKAKASTDTGEIAERSMKFFMSSIRDPQKVVHCGRCLYGALLLSTADPERPIDTPEKSPTSIRKNLEFWNLLLSFLVTPRTDEEVDRILTSFSQCSCHLTDPNISQYHRAAQLAEAGSMNRTWMEYYAPPSEKSKYSTARCAFVIKGFTVLYSGLKEGGIKSVAKDTTRTWPGTPADLMPFGPDELVKTMLQWYRFAPDPIVVQLITRILHTARHTLIPSLYKYRLAHSFVDYARNIFDLTVVELQKPRPASDKAYLTATTANLMRYHYILQGVLDFLNEVLNELPCDCIADIILGCETKFMQLCSLIVYLSSDPCMVNHEANEKAIDSFTRHGFSLYRLFHMHLPPRPDIPLHPDIVKLDEKIFPPTLRQNCPEDCLALDWNLPQGRSVYSVQVSQLDTKRRQELPTLQPLPCRLATAWRDEKYPHKRVCRAIRSLVNAAGGPGLFWHTSDSPPIPMEIPTDLPFIAFEPYILENWKKVGISEDHKDMVLVYDWSKYIEGTRNVPNGSTWTEGFPDYEDALARVTVPLG</sequence>
<evidence type="ECO:0000313" key="1">
    <source>
        <dbReference type="EMBL" id="CAA7258490.1"/>
    </source>
</evidence>
<evidence type="ECO:0000313" key="2">
    <source>
        <dbReference type="Proteomes" id="UP000467700"/>
    </source>
</evidence>
<protein>
    <submittedName>
        <fullName evidence="1">Uncharacterized protein</fullName>
    </submittedName>
</protein>
<dbReference type="AlphaFoldDB" id="A0A8S0WJ76"/>
<comment type="caution">
    <text evidence="1">The sequence shown here is derived from an EMBL/GenBank/DDBJ whole genome shotgun (WGS) entry which is preliminary data.</text>
</comment>
<dbReference type="Proteomes" id="UP000467700">
    <property type="component" value="Unassembled WGS sequence"/>
</dbReference>
<organism evidence="1 2">
    <name type="scientific">Cyclocybe aegerita</name>
    <name type="common">Black poplar mushroom</name>
    <name type="synonym">Agrocybe aegerita</name>
    <dbReference type="NCBI Taxonomy" id="1973307"/>
    <lineage>
        <taxon>Eukaryota</taxon>
        <taxon>Fungi</taxon>
        <taxon>Dikarya</taxon>
        <taxon>Basidiomycota</taxon>
        <taxon>Agaricomycotina</taxon>
        <taxon>Agaricomycetes</taxon>
        <taxon>Agaricomycetidae</taxon>
        <taxon>Agaricales</taxon>
        <taxon>Agaricineae</taxon>
        <taxon>Bolbitiaceae</taxon>
        <taxon>Cyclocybe</taxon>
    </lineage>
</organism>
<accession>A0A8S0WJ76</accession>
<dbReference type="OrthoDB" id="2998255at2759"/>
<dbReference type="EMBL" id="CACVBS010000002">
    <property type="protein sequence ID" value="CAA7258490.1"/>
    <property type="molecule type" value="Genomic_DNA"/>
</dbReference>
<reference evidence="1 2" key="1">
    <citation type="submission" date="2020-01" db="EMBL/GenBank/DDBJ databases">
        <authorList>
            <person name="Gupta K D."/>
        </authorList>
    </citation>
    <scope>NUCLEOTIDE SEQUENCE [LARGE SCALE GENOMIC DNA]</scope>
</reference>